<evidence type="ECO:0000259" key="6">
    <source>
        <dbReference type="PROSITE" id="PS50090"/>
    </source>
</evidence>
<dbReference type="CDD" id="cd00167">
    <property type="entry name" value="SANT"/>
    <property type="match status" value="1"/>
</dbReference>
<evidence type="ECO:0000313" key="8">
    <source>
        <dbReference type="EMBL" id="CAI9109605.1"/>
    </source>
</evidence>
<keyword evidence="9" id="KW-1185">Reference proteome</keyword>
<feature type="region of interest" description="Disordered" evidence="5">
    <location>
        <begin position="67"/>
        <end position="87"/>
    </location>
</feature>
<dbReference type="Gene3D" id="1.10.10.60">
    <property type="entry name" value="Homeodomain-like"/>
    <property type="match status" value="1"/>
</dbReference>
<comment type="subcellular location">
    <subcellularLocation>
        <location evidence="1">Nucleus</location>
    </subcellularLocation>
</comment>
<dbReference type="InterPro" id="IPR017930">
    <property type="entry name" value="Myb_dom"/>
</dbReference>
<evidence type="ECO:0000256" key="5">
    <source>
        <dbReference type="SAM" id="MobiDB-lite"/>
    </source>
</evidence>
<feature type="compositionally biased region" description="Polar residues" evidence="5">
    <location>
        <begin position="68"/>
        <end position="87"/>
    </location>
</feature>
<dbReference type="GO" id="GO:0003677">
    <property type="term" value="F:DNA binding"/>
    <property type="evidence" value="ECO:0007669"/>
    <property type="project" value="UniProtKB-KW"/>
</dbReference>
<evidence type="ECO:0000256" key="2">
    <source>
        <dbReference type="ARBA" id="ARBA00022737"/>
    </source>
</evidence>
<gene>
    <name evidence="8" type="ORF">OLC1_LOCUS17461</name>
</gene>
<organism evidence="8 9">
    <name type="scientific">Oldenlandia corymbosa var. corymbosa</name>
    <dbReference type="NCBI Taxonomy" id="529605"/>
    <lineage>
        <taxon>Eukaryota</taxon>
        <taxon>Viridiplantae</taxon>
        <taxon>Streptophyta</taxon>
        <taxon>Embryophyta</taxon>
        <taxon>Tracheophyta</taxon>
        <taxon>Spermatophyta</taxon>
        <taxon>Magnoliopsida</taxon>
        <taxon>eudicotyledons</taxon>
        <taxon>Gunneridae</taxon>
        <taxon>Pentapetalae</taxon>
        <taxon>asterids</taxon>
        <taxon>lamiids</taxon>
        <taxon>Gentianales</taxon>
        <taxon>Rubiaceae</taxon>
        <taxon>Rubioideae</taxon>
        <taxon>Spermacoceae</taxon>
        <taxon>Hedyotis-Oldenlandia complex</taxon>
        <taxon>Oldenlandia</taxon>
    </lineage>
</organism>
<keyword evidence="4" id="KW-0539">Nucleus</keyword>
<sequence length="287" mass="31270">MGRPPCCDKANVKRGPWTPEEDAKILAYVSRHGIGNWTLVPQKADPLTHKPFSQIFTEFGKLSGLPSIRNQNAAEPTSNSDPFSLNQEVPNANNIGNIRMMEQYDHHSSSVGGVNVPNEIARSHFRLNSQETIQPYFAHEISSSISSASSSSASSSIYFGSQSLSSEPSHQLQLGPSSPPIWNESIDHFLSSDVEQKQEDCKVEGTSSLSSSPTPAAHSFIHKAEIGMIDHTPNVEAASSFLDKKPDHSMEASSSSAAVDSFVDSILARDSQMQLEFPELLDGYGFY</sequence>
<name>A0AAV1DP09_OLDCO</name>
<dbReference type="Pfam" id="PF00249">
    <property type="entry name" value="Myb_DNA-binding"/>
    <property type="match status" value="1"/>
</dbReference>
<reference evidence="8" key="1">
    <citation type="submission" date="2023-03" db="EMBL/GenBank/DDBJ databases">
        <authorList>
            <person name="Julca I."/>
        </authorList>
    </citation>
    <scope>NUCLEOTIDE SEQUENCE</scope>
</reference>
<dbReference type="SUPFAM" id="SSF46689">
    <property type="entry name" value="Homeodomain-like"/>
    <property type="match status" value="1"/>
</dbReference>
<evidence type="ECO:0000256" key="1">
    <source>
        <dbReference type="ARBA" id="ARBA00004123"/>
    </source>
</evidence>
<dbReference type="GO" id="GO:0005634">
    <property type="term" value="C:nucleus"/>
    <property type="evidence" value="ECO:0007669"/>
    <property type="project" value="UniProtKB-SubCell"/>
</dbReference>
<dbReference type="Proteomes" id="UP001161247">
    <property type="component" value="Chromosome 6"/>
</dbReference>
<dbReference type="PROSITE" id="PS50090">
    <property type="entry name" value="MYB_LIKE"/>
    <property type="match status" value="1"/>
</dbReference>
<feature type="domain" description="Myb-like" evidence="6">
    <location>
        <begin position="9"/>
        <end position="46"/>
    </location>
</feature>
<evidence type="ECO:0000256" key="3">
    <source>
        <dbReference type="ARBA" id="ARBA00023125"/>
    </source>
</evidence>
<evidence type="ECO:0000256" key="4">
    <source>
        <dbReference type="ARBA" id="ARBA00023242"/>
    </source>
</evidence>
<accession>A0AAV1DP09</accession>
<dbReference type="EMBL" id="OX459123">
    <property type="protein sequence ID" value="CAI9109605.1"/>
    <property type="molecule type" value="Genomic_DNA"/>
</dbReference>
<evidence type="ECO:0000313" key="9">
    <source>
        <dbReference type="Proteomes" id="UP001161247"/>
    </source>
</evidence>
<dbReference type="PANTHER" id="PTHR47994">
    <property type="entry name" value="F14D16.11-RELATED"/>
    <property type="match status" value="1"/>
</dbReference>
<dbReference type="InterPro" id="IPR009057">
    <property type="entry name" value="Homeodomain-like_sf"/>
</dbReference>
<feature type="domain" description="HTH myb-type" evidence="7">
    <location>
        <begin position="9"/>
        <end position="43"/>
    </location>
</feature>
<dbReference type="PANTHER" id="PTHR47994:SF5">
    <property type="entry name" value="F14D16.11-RELATED"/>
    <property type="match status" value="1"/>
</dbReference>
<protein>
    <submittedName>
        <fullName evidence="8">OLC1v1009454C1</fullName>
    </submittedName>
</protein>
<dbReference type="InterPro" id="IPR015495">
    <property type="entry name" value="Myb_TF_plants"/>
</dbReference>
<keyword evidence="3" id="KW-0238">DNA-binding</keyword>
<dbReference type="AlphaFoldDB" id="A0AAV1DP09"/>
<keyword evidence="2" id="KW-0677">Repeat</keyword>
<dbReference type="PROSITE" id="PS51294">
    <property type="entry name" value="HTH_MYB"/>
    <property type="match status" value="1"/>
</dbReference>
<dbReference type="InterPro" id="IPR001005">
    <property type="entry name" value="SANT/Myb"/>
</dbReference>
<proteinExistence type="predicted"/>
<evidence type="ECO:0000259" key="7">
    <source>
        <dbReference type="PROSITE" id="PS51294"/>
    </source>
</evidence>